<sequence>MTAQLDTVVREDAVAREAVEHVCPLPHIPEAVSVVRRRARTVLADWNLAPDLAEDALLVISELITNAVVHAVPPAVLRLSRGVDGRDALRVEVTDAGAAAVDGRPFVEPRAGEHGRGLDIVDALAAECGTRVCPSGTTWWAELLAA</sequence>
<keyword evidence="1" id="KW-0723">Serine/threonine-protein kinase</keyword>
<keyword evidence="1" id="KW-0808">Transferase</keyword>
<dbReference type="CDD" id="cd16936">
    <property type="entry name" value="HATPase_RsbW-like"/>
    <property type="match status" value="1"/>
</dbReference>
<keyword evidence="3" id="KW-0547">Nucleotide-binding</keyword>
<organism evidence="3 4">
    <name type="scientific">Streptomyces piniterrae</name>
    <dbReference type="NCBI Taxonomy" id="2571125"/>
    <lineage>
        <taxon>Bacteria</taxon>
        <taxon>Bacillati</taxon>
        <taxon>Actinomycetota</taxon>
        <taxon>Actinomycetes</taxon>
        <taxon>Kitasatosporales</taxon>
        <taxon>Streptomycetaceae</taxon>
        <taxon>Streptomyces</taxon>
    </lineage>
</organism>
<dbReference type="Proteomes" id="UP000308697">
    <property type="component" value="Unassembled WGS sequence"/>
</dbReference>
<dbReference type="GO" id="GO:0004674">
    <property type="term" value="F:protein serine/threonine kinase activity"/>
    <property type="evidence" value="ECO:0007669"/>
    <property type="project" value="UniProtKB-KW"/>
</dbReference>
<dbReference type="SUPFAM" id="SSF55874">
    <property type="entry name" value="ATPase domain of HSP90 chaperone/DNA topoisomerase II/histidine kinase"/>
    <property type="match status" value="1"/>
</dbReference>
<evidence type="ECO:0000259" key="2">
    <source>
        <dbReference type="Pfam" id="PF13581"/>
    </source>
</evidence>
<dbReference type="InterPro" id="IPR050267">
    <property type="entry name" value="Anti-sigma-factor_SerPK"/>
</dbReference>
<comment type="caution">
    <text evidence="3">The sequence shown here is derived from an EMBL/GenBank/DDBJ whole genome shotgun (WGS) entry which is preliminary data.</text>
</comment>
<dbReference type="OrthoDB" id="3872918at2"/>
<dbReference type="InterPro" id="IPR003594">
    <property type="entry name" value="HATPase_dom"/>
</dbReference>
<dbReference type="PANTHER" id="PTHR35526:SF3">
    <property type="entry name" value="ANTI-SIGMA-F FACTOR RSBW"/>
    <property type="match status" value="1"/>
</dbReference>
<evidence type="ECO:0000313" key="4">
    <source>
        <dbReference type="Proteomes" id="UP000308697"/>
    </source>
</evidence>
<feature type="domain" description="Histidine kinase/HSP90-like ATPase" evidence="2">
    <location>
        <begin position="28"/>
        <end position="137"/>
    </location>
</feature>
<name>A0A4U0MW35_9ACTN</name>
<keyword evidence="1" id="KW-0418">Kinase</keyword>
<dbReference type="InterPro" id="IPR036890">
    <property type="entry name" value="HATPase_C_sf"/>
</dbReference>
<evidence type="ECO:0000256" key="1">
    <source>
        <dbReference type="ARBA" id="ARBA00022527"/>
    </source>
</evidence>
<dbReference type="PANTHER" id="PTHR35526">
    <property type="entry name" value="ANTI-SIGMA-F FACTOR RSBW-RELATED"/>
    <property type="match status" value="1"/>
</dbReference>
<dbReference type="Pfam" id="PF13581">
    <property type="entry name" value="HATPase_c_2"/>
    <property type="match status" value="1"/>
</dbReference>
<evidence type="ECO:0000313" key="3">
    <source>
        <dbReference type="EMBL" id="TJZ45309.1"/>
    </source>
</evidence>
<protein>
    <submittedName>
        <fullName evidence="3">ATP-binding protein</fullName>
    </submittedName>
</protein>
<dbReference type="Gene3D" id="3.30.565.10">
    <property type="entry name" value="Histidine kinase-like ATPase, C-terminal domain"/>
    <property type="match status" value="1"/>
</dbReference>
<keyword evidence="3" id="KW-0067">ATP-binding</keyword>
<gene>
    <name evidence="3" type="ORF">FCH28_28610</name>
</gene>
<dbReference type="AlphaFoldDB" id="A0A4U0MW35"/>
<proteinExistence type="predicted"/>
<dbReference type="RefSeq" id="WP_136743052.1">
    <property type="nucleotide sequence ID" value="NZ_SUMB01000011.1"/>
</dbReference>
<keyword evidence="4" id="KW-1185">Reference proteome</keyword>
<dbReference type="EMBL" id="SUMB01000011">
    <property type="protein sequence ID" value="TJZ45309.1"/>
    <property type="molecule type" value="Genomic_DNA"/>
</dbReference>
<reference evidence="3 4" key="1">
    <citation type="submission" date="2019-04" db="EMBL/GenBank/DDBJ databases">
        <title>Streptomyces piniterrae sp. nov., a heliquinomycin-producing actinomycete isolated from rhizosphere soil of Pinus yunnanensis.</title>
        <authorList>
            <person name="Zhuang X."/>
            <person name="Zhao J."/>
        </authorList>
    </citation>
    <scope>NUCLEOTIDE SEQUENCE [LARGE SCALE GENOMIC DNA]</scope>
    <source>
        <strain evidence="4">jys28</strain>
    </source>
</reference>
<accession>A0A4U0MW35</accession>
<dbReference type="GO" id="GO:0005524">
    <property type="term" value="F:ATP binding"/>
    <property type="evidence" value="ECO:0007669"/>
    <property type="project" value="UniProtKB-KW"/>
</dbReference>